<dbReference type="PANTHER" id="PTHR33121:SF70">
    <property type="entry name" value="SIGNALING PROTEIN YKOW"/>
    <property type="match status" value="1"/>
</dbReference>
<feature type="domain" description="GGDEF" evidence="8">
    <location>
        <begin position="347"/>
        <end position="480"/>
    </location>
</feature>
<dbReference type="Gene3D" id="3.30.450.20">
    <property type="entry name" value="PAS domain"/>
    <property type="match status" value="1"/>
</dbReference>
<keyword evidence="5 6" id="KW-0472">Membrane</keyword>
<dbReference type="PANTHER" id="PTHR33121">
    <property type="entry name" value="CYCLIC DI-GMP PHOSPHODIESTERASE PDEF"/>
    <property type="match status" value="1"/>
</dbReference>
<dbReference type="CDD" id="cd12912">
    <property type="entry name" value="PDC2_MCP_like"/>
    <property type="match status" value="1"/>
</dbReference>
<accession>A0A2Y9BGW5</accession>
<evidence type="ECO:0000256" key="3">
    <source>
        <dbReference type="ARBA" id="ARBA00022692"/>
    </source>
</evidence>
<dbReference type="InterPro" id="IPR001633">
    <property type="entry name" value="EAL_dom"/>
</dbReference>
<dbReference type="EMBL" id="QGDL01000005">
    <property type="protein sequence ID" value="PWJ29808.1"/>
    <property type="molecule type" value="Genomic_DNA"/>
</dbReference>
<dbReference type="InterPro" id="IPR000160">
    <property type="entry name" value="GGDEF_dom"/>
</dbReference>
<comment type="subcellular location">
    <subcellularLocation>
        <location evidence="1">Cell membrane</location>
        <topology evidence="1">Multi-pass membrane protein</topology>
    </subcellularLocation>
</comment>
<evidence type="ECO:0000313" key="10">
    <source>
        <dbReference type="Proteomes" id="UP000245845"/>
    </source>
</evidence>
<evidence type="ECO:0000256" key="1">
    <source>
        <dbReference type="ARBA" id="ARBA00004651"/>
    </source>
</evidence>
<dbReference type="InterPro" id="IPR050706">
    <property type="entry name" value="Cyclic-di-GMP_PDE-like"/>
</dbReference>
<keyword evidence="4 6" id="KW-1133">Transmembrane helix</keyword>
<dbReference type="InterPro" id="IPR029787">
    <property type="entry name" value="Nucleotide_cyclase"/>
</dbReference>
<dbReference type="Gene3D" id="3.20.20.450">
    <property type="entry name" value="EAL domain"/>
    <property type="match status" value="1"/>
</dbReference>
<dbReference type="NCBIfam" id="TIGR00254">
    <property type="entry name" value="GGDEF"/>
    <property type="match status" value="1"/>
</dbReference>
<dbReference type="SUPFAM" id="SSF55073">
    <property type="entry name" value="Nucleotide cyclase"/>
    <property type="match status" value="1"/>
</dbReference>
<dbReference type="GO" id="GO:0005886">
    <property type="term" value="C:plasma membrane"/>
    <property type="evidence" value="ECO:0007669"/>
    <property type="project" value="UniProtKB-SubCell"/>
</dbReference>
<evidence type="ECO:0000256" key="4">
    <source>
        <dbReference type="ARBA" id="ARBA00022989"/>
    </source>
</evidence>
<dbReference type="OrthoDB" id="9805474at2"/>
<comment type="caution">
    <text evidence="9">The sequence shown here is derived from an EMBL/GenBank/DDBJ whole genome shotgun (WGS) entry which is preliminary data.</text>
</comment>
<feature type="transmembrane region" description="Helical" evidence="6">
    <location>
        <begin position="6"/>
        <end position="25"/>
    </location>
</feature>
<dbReference type="RefSeq" id="WP_109730948.1">
    <property type="nucleotide sequence ID" value="NZ_BAAACK010000018.1"/>
</dbReference>
<dbReference type="Proteomes" id="UP000245845">
    <property type="component" value="Unassembled WGS sequence"/>
</dbReference>
<dbReference type="SMART" id="SM00267">
    <property type="entry name" value="GGDEF"/>
    <property type="match status" value="1"/>
</dbReference>
<gene>
    <name evidence="9" type="ORF">A8806_105110</name>
</gene>
<keyword evidence="3 6" id="KW-0812">Transmembrane</keyword>
<dbReference type="InterPro" id="IPR043128">
    <property type="entry name" value="Rev_trsase/Diguanyl_cyclase"/>
</dbReference>
<dbReference type="PROSITE" id="PS50887">
    <property type="entry name" value="GGDEF"/>
    <property type="match status" value="1"/>
</dbReference>
<evidence type="ECO:0000256" key="5">
    <source>
        <dbReference type="ARBA" id="ARBA00023136"/>
    </source>
</evidence>
<dbReference type="Pfam" id="PF02743">
    <property type="entry name" value="dCache_1"/>
    <property type="match status" value="1"/>
</dbReference>
<evidence type="ECO:0000256" key="2">
    <source>
        <dbReference type="ARBA" id="ARBA00022475"/>
    </source>
</evidence>
<dbReference type="AlphaFoldDB" id="A0A2Y9BGW5"/>
<dbReference type="CDD" id="cd01948">
    <property type="entry name" value="EAL"/>
    <property type="match status" value="1"/>
</dbReference>
<keyword evidence="2" id="KW-1003">Cell membrane</keyword>
<dbReference type="Pfam" id="PF00990">
    <property type="entry name" value="GGDEF"/>
    <property type="match status" value="1"/>
</dbReference>
<dbReference type="GO" id="GO:0071111">
    <property type="term" value="F:cyclic-guanylate-specific phosphodiesterase activity"/>
    <property type="evidence" value="ECO:0007669"/>
    <property type="project" value="InterPro"/>
</dbReference>
<feature type="domain" description="EAL" evidence="7">
    <location>
        <begin position="489"/>
        <end position="742"/>
    </location>
</feature>
<protein>
    <submittedName>
        <fullName evidence="9">Diguanylate cyclase/phosphodiesterase</fullName>
    </submittedName>
</protein>
<evidence type="ECO:0000256" key="6">
    <source>
        <dbReference type="SAM" id="Phobius"/>
    </source>
</evidence>
<keyword evidence="10" id="KW-1185">Reference proteome</keyword>
<dbReference type="SMART" id="SM00052">
    <property type="entry name" value="EAL"/>
    <property type="match status" value="1"/>
</dbReference>
<name>A0A2Y9BGW5_9FIRM</name>
<dbReference type="SUPFAM" id="SSF141868">
    <property type="entry name" value="EAL domain-like"/>
    <property type="match status" value="1"/>
</dbReference>
<dbReference type="PROSITE" id="PS50883">
    <property type="entry name" value="EAL"/>
    <property type="match status" value="1"/>
</dbReference>
<evidence type="ECO:0000259" key="7">
    <source>
        <dbReference type="PROSITE" id="PS50883"/>
    </source>
</evidence>
<dbReference type="Pfam" id="PF00563">
    <property type="entry name" value="EAL"/>
    <property type="match status" value="1"/>
</dbReference>
<organism evidence="9 10">
    <name type="scientific">Faecalicatena orotica</name>
    <dbReference type="NCBI Taxonomy" id="1544"/>
    <lineage>
        <taxon>Bacteria</taxon>
        <taxon>Bacillati</taxon>
        <taxon>Bacillota</taxon>
        <taxon>Clostridia</taxon>
        <taxon>Lachnospirales</taxon>
        <taxon>Lachnospiraceae</taxon>
        <taxon>Faecalicatena</taxon>
    </lineage>
</organism>
<dbReference type="Gene3D" id="3.30.70.270">
    <property type="match status" value="1"/>
</dbReference>
<reference evidence="9 10" key="1">
    <citation type="submission" date="2018-05" db="EMBL/GenBank/DDBJ databases">
        <title>The Hungate 1000. A catalogue of reference genomes from the rumen microbiome.</title>
        <authorList>
            <person name="Kelly W."/>
        </authorList>
    </citation>
    <scope>NUCLEOTIDE SEQUENCE [LARGE SCALE GENOMIC DNA]</scope>
    <source>
        <strain evidence="9 10">NLAE-zl-C242</strain>
    </source>
</reference>
<sequence>MEGKNSKWLIPGTAFVIIILVIIWLGRDFVSGTQKDVDEQNRQYLTELAIQSAQAIKNTVSMQLENIESIANIIGNQDEFSMDYTMSVLDAEFHSSNFKRLAYIPPDGYAVSTDSEVFSVQDREYYHKALNGESNVSDVIVDKIGGGYINVYAVPLYHAEKLTGVIIATNETDLFSEILNFRTFYGEGYSYIIQKDGTPVVFSAGKADFRQFDNLFAELDKSGVEESEIAQMKQDMEQNDDGIIEYSMDDVPTVGAYRKIGINDWYVVTVVPRASVYENTDRIVVRNRQMAMITTVLLTALCVLIVLQNYKSDKKLSYLAYVDSFTGGNNLNRFKMLAARRIEKGVDSLYMVWVDIDNFKLINDMYGYQEGDAILLDMNRMISEIISTDDIYGRMSNDNFLCLVCCKDDEEVRNRDACFRERFREQQNNRGKRYNVIFTTGVYKITPDETDIGKIIDRTTMAHRRAKQMNSECKICFYNDTMREEAVRIKDIEDVMHGALSRKEFQVYLQPKCNMNTGAIEGAEALVRWMRDGRVMYPSDFIPVFERNGFIVNLDLYTLEEVCRMQRYWLDMGFNPPAVSVNQSKPLVYGKDYVQKVLNIVRRYDLPPNLIEIELLESLIHDNIDALQKITEELGQNGILVCIDDFGSGYSSLNLIKDICADVLKIDRAFLNNAETNQRAWIVLKNVVELAKGLNMSVVVEGVETENQAALLKEVGCTTAQGYLYAKPMPVSEYEKRIKNNREQNE</sequence>
<proteinExistence type="predicted"/>
<evidence type="ECO:0000313" key="9">
    <source>
        <dbReference type="EMBL" id="PWJ29808.1"/>
    </source>
</evidence>
<dbReference type="InterPro" id="IPR035919">
    <property type="entry name" value="EAL_sf"/>
</dbReference>
<dbReference type="InterPro" id="IPR033479">
    <property type="entry name" value="dCache_1"/>
</dbReference>
<dbReference type="CDD" id="cd18773">
    <property type="entry name" value="PDC1_HK_sensor"/>
    <property type="match status" value="1"/>
</dbReference>
<evidence type="ECO:0000259" key="8">
    <source>
        <dbReference type="PROSITE" id="PS50887"/>
    </source>
</evidence>